<dbReference type="SUPFAM" id="SSF53448">
    <property type="entry name" value="Nucleotide-diphospho-sugar transferases"/>
    <property type="match status" value="1"/>
</dbReference>
<dbReference type="PANTHER" id="PTHR43646">
    <property type="entry name" value="GLYCOSYLTRANSFERASE"/>
    <property type="match status" value="1"/>
</dbReference>
<proteinExistence type="predicted"/>
<keyword evidence="2" id="KW-1003">Cell membrane</keyword>
<dbReference type="InterPro" id="IPR029044">
    <property type="entry name" value="Nucleotide-diphossugar_trans"/>
</dbReference>
<evidence type="ECO:0000256" key="1">
    <source>
        <dbReference type="ARBA" id="ARBA00004236"/>
    </source>
</evidence>
<keyword evidence="4" id="KW-0808">Transferase</keyword>
<reference evidence="6" key="1">
    <citation type="submission" date="2024-05" db="EMBL/GenBank/DDBJ databases">
        <authorList>
            <person name="Cai S.Y."/>
            <person name="Jin L.M."/>
            <person name="Li H.R."/>
        </authorList>
    </citation>
    <scope>NUCLEOTIDE SEQUENCE</scope>
    <source>
        <strain evidence="6">A5-74</strain>
    </source>
</reference>
<evidence type="ECO:0000256" key="2">
    <source>
        <dbReference type="ARBA" id="ARBA00022475"/>
    </source>
</evidence>
<dbReference type="RefSeq" id="WP_353649904.1">
    <property type="nucleotide sequence ID" value="NZ_CP159218.1"/>
</dbReference>
<dbReference type="GO" id="GO:0005886">
    <property type="term" value="C:plasma membrane"/>
    <property type="evidence" value="ECO:0007669"/>
    <property type="project" value="UniProtKB-SubCell"/>
</dbReference>
<sequence length="255" mass="26817">MTAPPAILVAVPAHDEQSSVVTCVRAVLAAVRVALDAGQIRSATIGVAAHRCTDRTAARASAVLEFSTLPDHVTGVVARDEIPSRVGAVRARLIDRLAALPGPSTDWVLSTDADSIVPENWVTDLMRIGASRGADALAGPVELVGWHGSQEALQRYRAIVAAGMTSDGHRHVYAANLAVRMAAYRAVGGFRAVEHGEEHALLNDLRAASFRVVPVLRPVVQTSSRLRGRAPGGLADLLRSLHEDQRLGASSGTAS</sequence>
<keyword evidence="3" id="KW-0328">Glycosyltransferase</keyword>
<evidence type="ECO:0000256" key="4">
    <source>
        <dbReference type="ARBA" id="ARBA00022679"/>
    </source>
</evidence>
<gene>
    <name evidence="6" type="ORF">ABLG96_02770</name>
</gene>
<evidence type="ECO:0000313" key="6">
    <source>
        <dbReference type="EMBL" id="XCG64291.1"/>
    </source>
</evidence>
<dbReference type="AlphaFoldDB" id="A0AAU8DQK4"/>
<accession>A0AAU8DQK4</accession>
<comment type="subcellular location">
    <subcellularLocation>
        <location evidence="1">Cell membrane</location>
    </subcellularLocation>
</comment>
<evidence type="ECO:0000256" key="3">
    <source>
        <dbReference type="ARBA" id="ARBA00022676"/>
    </source>
</evidence>
<dbReference type="GO" id="GO:0016757">
    <property type="term" value="F:glycosyltransferase activity"/>
    <property type="evidence" value="ECO:0007669"/>
    <property type="project" value="UniProtKB-KW"/>
</dbReference>
<protein>
    <submittedName>
        <fullName evidence="6">Glycosyltransferase family 2 protein</fullName>
    </submittedName>
</protein>
<dbReference type="Gene3D" id="3.90.550.10">
    <property type="entry name" value="Spore Coat Polysaccharide Biosynthesis Protein SpsA, Chain A"/>
    <property type="match status" value="1"/>
</dbReference>
<organism evidence="6">
    <name type="scientific">Nakamurella sp. A5-74</name>
    <dbReference type="NCBI Taxonomy" id="3158264"/>
    <lineage>
        <taxon>Bacteria</taxon>
        <taxon>Bacillati</taxon>
        <taxon>Actinomycetota</taxon>
        <taxon>Actinomycetes</taxon>
        <taxon>Nakamurellales</taxon>
        <taxon>Nakamurellaceae</taxon>
        <taxon>Nakamurella</taxon>
    </lineage>
</organism>
<dbReference type="EMBL" id="CP159218">
    <property type="protein sequence ID" value="XCG64291.1"/>
    <property type="molecule type" value="Genomic_DNA"/>
</dbReference>
<dbReference type="PANTHER" id="PTHR43646:SF2">
    <property type="entry name" value="GLYCOSYLTRANSFERASE 2-LIKE DOMAIN-CONTAINING PROTEIN"/>
    <property type="match status" value="1"/>
</dbReference>
<keyword evidence="5" id="KW-0472">Membrane</keyword>
<evidence type="ECO:0000256" key="5">
    <source>
        <dbReference type="ARBA" id="ARBA00023136"/>
    </source>
</evidence>
<name>A0AAU8DQK4_9ACTN</name>